<evidence type="ECO:0000256" key="3">
    <source>
        <dbReference type="ARBA" id="ARBA00006483"/>
    </source>
</evidence>
<sequence>MSQVEIGVSGDMTPLVPQKEDPFANALKMFQQFPGSVPFGAPVVQEWVQQRRENIRPWSTFFNTSNIRKPPSLTRLTKRVLANVEYFKSNYLFVYIGLVLYCLITSPLLLIAVCASAGAGYLLYLRHKEGMKVNVMGKDLPLGQQYGLVAICSLPVFYLVGAGAALFWVFGASVSLIGLHAAFYNIDALLAAQEDRFDLEEV</sequence>
<evidence type="ECO:0000313" key="8">
    <source>
        <dbReference type="Proteomes" id="UP000515158"/>
    </source>
</evidence>
<protein>
    <recommendedName>
        <fullName evidence="7">PRA1 family protein</fullName>
    </recommendedName>
</protein>
<name>A0A6P8ZDL9_THRPL</name>
<evidence type="ECO:0000256" key="6">
    <source>
        <dbReference type="ARBA" id="ARBA00023136"/>
    </source>
</evidence>
<comment type="similarity">
    <text evidence="3 7">Belongs to the PRA1 family.</text>
</comment>
<dbReference type="Proteomes" id="UP000515158">
    <property type="component" value="Unplaced"/>
</dbReference>
<evidence type="ECO:0000256" key="1">
    <source>
        <dbReference type="ARBA" id="ARBA00004141"/>
    </source>
</evidence>
<dbReference type="GeneID" id="117649235"/>
<evidence type="ECO:0000256" key="2">
    <source>
        <dbReference type="ARBA" id="ARBA00004234"/>
    </source>
</evidence>
<dbReference type="RefSeq" id="XP_034247677.1">
    <property type="nucleotide sequence ID" value="XM_034391786.1"/>
</dbReference>
<keyword evidence="5 7" id="KW-1133">Transmembrane helix</keyword>
<dbReference type="PANTHER" id="PTHR19317:SF0">
    <property type="entry name" value="PRENYLATED RAB ACCEPTOR PROTEIN 1"/>
    <property type="match status" value="1"/>
</dbReference>
<dbReference type="RefSeq" id="XP_034247679.1">
    <property type="nucleotide sequence ID" value="XM_034391788.1"/>
</dbReference>
<gene>
    <name evidence="9 10" type="primary">LOC117649235</name>
</gene>
<dbReference type="GO" id="GO:0005794">
    <property type="term" value="C:Golgi apparatus"/>
    <property type="evidence" value="ECO:0007669"/>
    <property type="project" value="TreeGrafter"/>
</dbReference>
<evidence type="ECO:0000256" key="5">
    <source>
        <dbReference type="ARBA" id="ARBA00022989"/>
    </source>
</evidence>
<dbReference type="KEGG" id="tpal:117649235"/>
<dbReference type="PANTHER" id="PTHR19317">
    <property type="entry name" value="PRENYLATED RAB ACCEPTOR 1-RELATED"/>
    <property type="match status" value="1"/>
</dbReference>
<feature type="transmembrane region" description="Helical" evidence="7">
    <location>
        <begin position="146"/>
        <end position="170"/>
    </location>
</feature>
<dbReference type="AlphaFoldDB" id="A0A6P8ZDL9"/>
<evidence type="ECO:0000313" key="10">
    <source>
        <dbReference type="RefSeq" id="XP_034247679.1"/>
    </source>
</evidence>
<dbReference type="Pfam" id="PF03208">
    <property type="entry name" value="PRA1"/>
    <property type="match status" value="1"/>
</dbReference>
<accession>A0A6P8ZDL9</accession>
<proteinExistence type="inferred from homology"/>
<dbReference type="InterPro" id="IPR004895">
    <property type="entry name" value="Prenylated_rab_accept_PRA1"/>
</dbReference>
<feature type="transmembrane region" description="Helical" evidence="7">
    <location>
        <begin position="92"/>
        <end position="125"/>
    </location>
</feature>
<dbReference type="OrthoDB" id="63113at2759"/>
<comment type="subcellular location">
    <subcellularLocation>
        <location evidence="2">Cytoplasmic vesicle</location>
        <location evidence="2">Secretory vesicle</location>
        <location evidence="2">Synaptic vesicle</location>
    </subcellularLocation>
    <subcellularLocation>
        <location evidence="1 7">Membrane</location>
        <topology evidence="1 7">Multi-pass membrane protein</topology>
    </subcellularLocation>
</comment>
<evidence type="ECO:0000256" key="4">
    <source>
        <dbReference type="ARBA" id="ARBA00022692"/>
    </source>
</evidence>
<dbReference type="GO" id="GO:0016020">
    <property type="term" value="C:membrane"/>
    <property type="evidence" value="ECO:0007669"/>
    <property type="project" value="UniProtKB-SubCell"/>
</dbReference>
<keyword evidence="6 7" id="KW-0472">Membrane</keyword>
<evidence type="ECO:0000256" key="7">
    <source>
        <dbReference type="RuleBase" id="RU363107"/>
    </source>
</evidence>
<evidence type="ECO:0000313" key="9">
    <source>
        <dbReference type="RefSeq" id="XP_034247677.1"/>
    </source>
</evidence>
<keyword evidence="8" id="KW-1185">Reference proteome</keyword>
<reference evidence="9 10" key="1">
    <citation type="submission" date="2025-04" db="UniProtKB">
        <authorList>
            <consortium name="RefSeq"/>
        </authorList>
    </citation>
    <scope>IDENTIFICATION</scope>
    <source>
        <tissue evidence="9 10">Total insect</tissue>
    </source>
</reference>
<keyword evidence="4 7" id="KW-0812">Transmembrane</keyword>
<organism evidence="9">
    <name type="scientific">Thrips palmi</name>
    <name type="common">Melon thrips</name>
    <dbReference type="NCBI Taxonomy" id="161013"/>
    <lineage>
        <taxon>Eukaryota</taxon>
        <taxon>Metazoa</taxon>
        <taxon>Ecdysozoa</taxon>
        <taxon>Arthropoda</taxon>
        <taxon>Hexapoda</taxon>
        <taxon>Insecta</taxon>
        <taxon>Pterygota</taxon>
        <taxon>Neoptera</taxon>
        <taxon>Paraneoptera</taxon>
        <taxon>Thysanoptera</taxon>
        <taxon>Terebrantia</taxon>
        <taxon>Thripoidea</taxon>
        <taxon>Thripidae</taxon>
        <taxon>Thrips</taxon>
    </lineage>
</organism>
<dbReference type="GO" id="GO:0008021">
    <property type="term" value="C:synaptic vesicle"/>
    <property type="evidence" value="ECO:0007669"/>
    <property type="project" value="UniProtKB-SubCell"/>
</dbReference>